<keyword evidence="2" id="KW-0812">Transmembrane</keyword>
<feature type="transmembrane region" description="Helical" evidence="2">
    <location>
        <begin position="170"/>
        <end position="188"/>
    </location>
</feature>
<feature type="region of interest" description="Disordered" evidence="1">
    <location>
        <begin position="1"/>
        <end position="22"/>
    </location>
</feature>
<dbReference type="EMBL" id="JBHUDJ010000001">
    <property type="protein sequence ID" value="MFD1585705.1"/>
    <property type="molecule type" value="Genomic_DNA"/>
</dbReference>
<comment type="caution">
    <text evidence="3">The sequence shown here is derived from an EMBL/GenBank/DDBJ whole genome shotgun (WGS) entry which is preliminary data.</text>
</comment>
<dbReference type="Proteomes" id="UP001597119">
    <property type="component" value="Unassembled WGS sequence"/>
</dbReference>
<reference evidence="3 4" key="1">
    <citation type="journal article" date="2019" name="Int. J. Syst. Evol. Microbiol.">
        <title>The Global Catalogue of Microorganisms (GCM) 10K type strain sequencing project: providing services to taxonomists for standard genome sequencing and annotation.</title>
        <authorList>
            <consortium name="The Broad Institute Genomics Platform"/>
            <consortium name="The Broad Institute Genome Sequencing Center for Infectious Disease"/>
            <person name="Wu L."/>
            <person name="Ma J."/>
        </authorList>
    </citation>
    <scope>NUCLEOTIDE SEQUENCE [LARGE SCALE GENOMIC DNA]</scope>
    <source>
        <strain evidence="3 4">CGMCC 1.12125</strain>
    </source>
</reference>
<name>A0ABD6C679_9EURY</name>
<proteinExistence type="predicted"/>
<keyword evidence="2" id="KW-1133">Transmembrane helix</keyword>
<keyword evidence="4" id="KW-1185">Reference proteome</keyword>
<dbReference type="RefSeq" id="WP_247377276.1">
    <property type="nucleotide sequence ID" value="NZ_JALLGV010000003.1"/>
</dbReference>
<dbReference type="AlphaFoldDB" id="A0ABD6C679"/>
<evidence type="ECO:0000256" key="2">
    <source>
        <dbReference type="SAM" id="Phobius"/>
    </source>
</evidence>
<accession>A0ABD6C679</accession>
<feature type="region of interest" description="Disordered" evidence="1">
    <location>
        <begin position="80"/>
        <end position="123"/>
    </location>
</feature>
<sequence>MSSDSDSDEYPRAPAQKARDENILGVFEATDDPVLTTSEVAEELPIGKRATLNRLEDLVDREEIDSKDVGVGRVWWRATPAEPEEPESEAAEVDVPADEPAEVSPPPGAPVTEPMSRPPQASEIEESPKWAFIGSLGRHSIFAGIFLLGLLITETSTPTQQLLPVSVGRLFLTAFVFFLIGFPSYVTYRTKQYVESTDLSLSQFLGPISSGGEDSGT</sequence>
<gene>
    <name evidence="3" type="ORF">ACFR9U_01820</name>
</gene>
<feature type="compositionally biased region" description="Acidic residues" evidence="1">
    <location>
        <begin position="82"/>
        <end position="101"/>
    </location>
</feature>
<evidence type="ECO:0000256" key="1">
    <source>
        <dbReference type="SAM" id="MobiDB-lite"/>
    </source>
</evidence>
<feature type="transmembrane region" description="Helical" evidence="2">
    <location>
        <begin position="130"/>
        <end position="150"/>
    </location>
</feature>
<organism evidence="3 4">
    <name type="scientific">Halorientalis brevis</name>
    <dbReference type="NCBI Taxonomy" id="1126241"/>
    <lineage>
        <taxon>Archaea</taxon>
        <taxon>Methanobacteriati</taxon>
        <taxon>Methanobacteriota</taxon>
        <taxon>Stenosarchaea group</taxon>
        <taxon>Halobacteria</taxon>
        <taxon>Halobacteriales</taxon>
        <taxon>Haloarculaceae</taxon>
        <taxon>Halorientalis</taxon>
    </lineage>
</organism>
<evidence type="ECO:0000313" key="4">
    <source>
        <dbReference type="Proteomes" id="UP001597119"/>
    </source>
</evidence>
<evidence type="ECO:0000313" key="3">
    <source>
        <dbReference type="EMBL" id="MFD1585705.1"/>
    </source>
</evidence>
<protein>
    <submittedName>
        <fullName evidence="3">Uncharacterized protein</fullName>
    </submittedName>
</protein>
<keyword evidence="2" id="KW-0472">Membrane</keyword>